<feature type="compositionally biased region" description="Polar residues" evidence="1">
    <location>
        <begin position="188"/>
        <end position="197"/>
    </location>
</feature>
<gene>
    <name evidence="2" type="ORF">GHT07_03015</name>
</gene>
<dbReference type="Proteomes" id="UP000487350">
    <property type="component" value="Unassembled WGS sequence"/>
</dbReference>
<dbReference type="PANTHER" id="PTHR38693">
    <property type="entry name" value="UBIQUINONE BIOSYNTHESIS PROTEIN UBIJ"/>
    <property type="match status" value="1"/>
</dbReference>
<dbReference type="GO" id="GO:0006744">
    <property type="term" value="P:ubiquinone biosynthetic process"/>
    <property type="evidence" value="ECO:0007669"/>
    <property type="project" value="InterPro"/>
</dbReference>
<dbReference type="InterPro" id="IPR038989">
    <property type="entry name" value="UbiJ"/>
</dbReference>
<reference evidence="2 3" key="1">
    <citation type="submission" date="2019-11" db="EMBL/GenBank/DDBJ databases">
        <title>Caenimonas koreensis gen. nov., sp. nov., isolated from activated sludge.</title>
        <authorList>
            <person name="Seung H.R."/>
        </authorList>
    </citation>
    <scope>NUCLEOTIDE SEQUENCE [LARGE SCALE GENOMIC DNA]</scope>
    <source>
        <strain evidence="2 3">EMB320</strain>
    </source>
</reference>
<feature type="region of interest" description="Disordered" evidence="1">
    <location>
        <begin position="170"/>
        <end position="197"/>
    </location>
</feature>
<name>A0A844AQ20_9BURK</name>
<dbReference type="RefSeq" id="WP_153583577.1">
    <property type="nucleotide sequence ID" value="NZ_WJBU01000002.1"/>
</dbReference>
<keyword evidence="3" id="KW-1185">Reference proteome</keyword>
<sequence length="197" mass="21264">MATPSPFAFLDDFVSKVTRGLQPPAWVVEEVQRRIVLVVNHVLMQESEATSRLAKQAGRVVEARWRVFTMRLAITPAGLFDIASAAVAPDLTLTLTEESPWGLAQAALRGDKPPVRIAGDVQFAAEINWLVENVRWDLEEDLSRVIGDAPAHAIGEAARRATQALRQFVARSPGAPDKPGPVTVATPEPTTSPQAGS</sequence>
<evidence type="ECO:0000313" key="2">
    <source>
        <dbReference type="EMBL" id="MRD46235.1"/>
    </source>
</evidence>
<comment type="caution">
    <text evidence="2">The sequence shown here is derived from an EMBL/GenBank/DDBJ whole genome shotgun (WGS) entry which is preliminary data.</text>
</comment>
<evidence type="ECO:0008006" key="4">
    <source>
        <dbReference type="Google" id="ProtNLM"/>
    </source>
</evidence>
<dbReference type="PANTHER" id="PTHR38693:SF1">
    <property type="entry name" value="UBIQUINONE BIOSYNTHESIS ACCESSORY FACTOR UBIJ"/>
    <property type="match status" value="1"/>
</dbReference>
<dbReference type="AlphaFoldDB" id="A0A844AQ20"/>
<protein>
    <recommendedName>
        <fullName evidence="4">Ubiquinone biosynthesis protein UbiJ</fullName>
    </recommendedName>
</protein>
<accession>A0A844AQ20</accession>
<evidence type="ECO:0000313" key="3">
    <source>
        <dbReference type="Proteomes" id="UP000487350"/>
    </source>
</evidence>
<evidence type="ECO:0000256" key="1">
    <source>
        <dbReference type="SAM" id="MobiDB-lite"/>
    </source>
</evidence>
<dbReference type="EMBL" id="WJBU01000002">
    <property type="protein sequence ID" value="MRD46235.1"/>
    <property type="molecule type" value="Genomic_DNA"/>
</dbReference>
<organism evidence="2 3">
    <name type="scientific">Caenimonas koreensis DSM 17982</name>
    <dbReference type="NCBI Taxonomy" id="1121255"/>
    <lineage>
        <taxon>Bacteria</taxon>
        <taxon>Pseudomonadati</taxon>
        <taxon>Pseudomonadota</taxon>
        <taxon>Betaproteobacteria</taxon>
        <taxon>Burkholderiales</taxon>
        <taxon>Comamonadaceae</taxon>
        <taxon>Caenimonas</taxon>
    </lineage>
</organism>
<proteinExistence type="predicted"/>
<dbReference type="OrthoDB" id="8525483at2"/>